<keyword evidence="2" id="KW-1133">Transmembrane helix</keyword>
<reference evidence="4" key="1">
    <citation type="submission" date="2020-12" db="EMBL/GenBank/DDBJ databases">
        <title>Genomic characterization of non-nitrogen-fixing Frankia strains.</title>
        <authorList>
            <person name="Carlos-Shanley C."/>
            <person name="Guerra T."/>
            <person name="Hahn D."/>
        </authorList>
    </citation>
    <scope>NUCLEOTIDE SEQUENCE</scope>
    <source>
        <strain evidence="4">CN6</strain>
    </source>
</reference>
<evidence type="ECO:0000256" key="2">
    <source>
        <dbReference type="SAM" id="Phobius"/>
    </source>
</evidence>
<feature type="domain" description="YiaAB two helix" evidence="3">
    <location>
        <begin position="14"/>
        <end position="66"/>
    </location>
</feature>
<dbReference type="EMBL" id="JAEACQ010000368">
    <property type="protein sequence ID" value="MBL7633061.1"/>
    <property type="molecule type" value="Genomic_DNA"/>
</dbReference>
<dbReference type="RefSeq" id="WP_203005628.1">
    <property type="nucleotide sequence ID" value="NZ_JADWYU010000134.1"/>
</dbReference>
<protein>
    <recommendedName>
        <fullName evidence="3">YiaAB two helix domain-containing protein</fullName>
    </recommendedName>
</protein>
<keyword evidence="2" id="KW-0812">Transmembrane</keyword>
<dbReference type="InterPro" id="IPR008024">
    <property type="entry name" value="YiaAB"/>
</dbReference>
<dbReference type="Proteomes" id="UP000604475">
    <property type="component" value="Unassembled WGS sequence"/>
</dbReference>
<keyword evidence="5" id="KW-1185">Reference proteome</keyword>
<comment type="caution">
    <text evidence="4">The sequence shown here is derived from an EMBL/GenBank/DDBJ whole genome shotgun (WGS) entry which is preliminary data.</text>
</comment>
<gene>
    <name evidence="4" type="ORF">I7412_39110</name>
</gene>
<dbReference type="AlphaFoldDB" id="A0A937UW61"/>
<name>A0A937UW61_9ACTN</name>
<evidence type="ECO:0000313" key="5">
    <source>
        <dbReference type="Proteomes" id="UP000604475"/>
    </source>
</evidence>
<evidence type="ECO:0000259" key="3">
    <source>
        <dbReference type="Pfam" id="PF05360"/>
    </source>
</evidence>
<accession>A0A937UW61</accession>
<feature type="region of interest" description="Disordered" evidence="1">
    <location>
        <begin position="93"/>
        <end position="118"/>
    </location>
</feature>
<proteinExistence type="predicted"/>
<keyword evidence="2" id="KW-0472">Membrane</keyword>
<feature type="transmembrane region" description="Helical" evidence="2">
    <location>
        <begin position="41"/>
        <end position="60"/>
    </location>
</feature>
<evidence type="ECO:0000256" key="1">
    <source>
        <dbReference type="SAM" id="MobiDB-lite"/>
    </source>
</evidence>
<sequence>MTNNAPTSRASTAFFVQAILSFGVALGATLVAVAYMPVDGWMRGLMIVGLLYVVTSTFTLSKCVRDQQEASSVVSRVDQARLERLLAEYDPFGGAPAPLPGKATAFATEPPSSRTPAP</sequence>
<feature type="transmembrane region" description="Helical" evidence="2">
    <location>
        <begin position="12"/>
        <end position="35"/>
    </location>
</feature>
<evidence type="ECO:0000313" key="4">
    <source>
        <dbReference type="EMBL" id="MBL7633061.1"/>
    </source>
</evidence>
<organism evidence="4 5">
    <name type="scientific">Frankia nepalensis</name>
    <dbReference type="NCBI Taxonomy" id="1836974"/>
    <lineage>
        <taxon>Bacteria</taxon>
        <taxon>Bacillati</taxon>
        <taxon>Actinomycetota</taxon>
        <taxon>Actinomycetes</taxon>
        <taxon>Frankiales</taxon>
        <taxon>Frankiaceae</taxon>
        <taxon>Frankia</taxon>
    </lineage>
</organism>
<dbReference type="Pfam" id="PF05360">
    <property type="entry name" value="YiaAB"/>
    <property type="match status" value="1"/>
</dbReference>